<feature type="domain" description="Glycosyltransferase 2-like" evidence="1">
    <location>
        <begin position="3"/>
        <end position="162"/>
    </location>
</feature>
<dbReference type="Pfam" id="PF00535">
    <property type="entry name" value="Glycos_transf_2"/>
    <property type="match status" value="1"/>
</dbReference>
<evidence type="ECO:0000313" key="2">
    <source>
        <dbReference type="EMBL" id="NVO87767.1"/>
    </source>
</evidence>
<evidence type="ECO:0000313" key="3">
    <source>
        <dbReference type="EMBL" id="ONN75992.1"/>
    </source>
</evidence>
<keyword evidence="2" id="KW-0808">Transferase</keyword>
<dbReference type="PANTHER" id="PTHR22916">
    <property type="entry name" value="GLYCOSYLTRANSFERASE"/>
    <property type="match status" value="1"/>
</dbReference>
<dbReference type="Proteomes" id="UP000542889">
    <property type="component" value="Unassembled WGS sequence"/>
</dbReference>
<protein>
    <submittedName>
        <fullName evidence="3">Alpha-L-Rha alpha-1,3-L-rhamnosyltransferase</fullName>
    </submittedName>
    <submittedName>
        <fullName evidence="2">Glycosyltransferase family 2 protein</fullName>
    </submittedName>
</protein>
<accession>A0A5P5Z8Z8</accession>
<name>A0A5P5Z8Z8_LACRH</name>
<dbReference type="AlphaFoldDB" id="A0A5P5Z8Z8"/>
<reference evidence="3 4" key="1">
    <citation type="submission" date="2017-01" db="EMBL/GenBank/DDBJ databases">
        <title>In silico prediction, in vitro antibacterial spectrum and physicochemical properties of a putative bacteriocin produced by Lactobacillus rhamnosus strain L156.4.</title>
        <authorList>
            <person name="Silveira A.M."/>
            <person name="Monteiro A.S."/>
            <person name="Santos V.L."/>
            <person name="Nicoli J.R."/>
            <person name="Azevedo V."/>
            <person name="Soares S.C."/>
            <person name="Castro-Oliveira L."/>
            <person name="Dias-Souza M.V."/>
            <person name="Nardi R.M."/>
        </authorList>
    </citation>
    <scope>NUCLEOTIDE SEQUENCE [LARGE SCALE GENOMIC DNA]</scope>
    <source>
        <strain evidence="3 4">L156.4</strain>
    </source>
</reference>
<reference evidence="2 5" key="2">
    <citation type="submission" date="2020-06" db="EMBL/GenBank/DDBJ databases">
        <title>Lactobacillus rhamnosus QC,genome.</title>
        <authorList>
            <person name="Yi H."/>
            <person name="Jin M."/>
        </authorList>
    </citation>
    <scope>NUCLEOTIDE SEQUENCE [LARGE SCALE GENOMIC DNA]</scope>
    <source>
        <strain evidence="2 5">QC</strain>
    </source>
</reference>
<evidence type="ECO:0000259" key="1">
    <source>
        <dbReference type="Pfam" id="PF00535"/>
    </source>
</evidence>
<sequence>MISVCMATYNGAAFIDAQLESILMQLDAEDEVIVVDDGSTDETIARINQHNDSRISLIENATNRGPVGSFMVAMTHAKGDYLFLADQDDVWHLDKVKKVRAAFEDQDAMVVVHDAIVTNQKLETIDSSWNHYNHSEPNQSLLRTLLKNGYTGAMMAFRRELLALILPFPAKLPMHDWWIALIALKHREKIVILPDRLMDYRRHTGSVTGKRRNLGAVITDRVRMLQMLHGR</sequence>
<dbReference type="PANTHER" id="PTHR22916:SF3">
    <property type="entry name" value="UDP-GLCNAC:BETAGAL BETA-1,3-N-ACETYLGLUCOSAMINYLTRANSFERASE-LIKE PROTEIN 1"/>
    <property type="match status" value="1"/>
</dbReference>
<dbReference type="EMBL" id="MTJY01000007">
    <property type="protein sequence ID" value="ONN75992.1"/>
    <property type="molecule type" value="Genomic_DNA"/>
</dbReference>
<dbReference type="GO" id="GO:0016758">
    <property type="term" value="F:hexosyltransferase activity"/>
    <property type="evidence" value="ECO:0007669"/>
    <property type="project" value="UniProtKB-ARBA"/>
</dbReference>
<organism evidence="2 5">
    <name type="scientific">Lacticaseibacillus rhamnosus</name>
    <name type="common">Lactobacillus rhamnosus</name>
    <dbReference type="NCBI Taxonomy" id="47715"/>
    <lineage>
        <taxon>Bacteria</taxon>
        <taxon>Bacillati</taxon>
        <taxon>Bacillota</taxon>
        <taxon>Bacilli</taxon>
        <taxon>Lactobacillales</taxon>
        <taxon>Lactobacillaceae</taxon>
        <taxon>Lacticaseibacillus</taxon>
    </lineage>
</organism>
<dbReference type="CDD" id="cd04196">
    <property type="entry name" value="GT_2_like_d"/>
    <property type="match status" value="1"/>
</dbReference>
<gene>
    <name evidence="3" type="ORF">BWR10_01370</name>
    <name evidence="2" type="ORF">HWN39_04550</name>
</gene>
<dbReference type="RefSeq" id="WP_005685350.1">
    <property type="nucleotide sequence ID" value="NZ_BSWG01000006.1"/>
</dbReference>
<dbReference type="Gene3D" id="3.90.550.10">
    <property type="entry name" value="Spore Coat Polysaccharide Biosynthesis Protein SpsA, Chain A"/>
    <property type="match status" value="1"/>
</dbReference>
<proteinExistence type="predicted"/>
<dbReference type="Proteomes" id="UP000189067">
    <property type="component" value="Unassembled WGS sequence"/>
</dbReference>
<dbReference type="InterPro" id="IPR029044">
    <property type="entry name" value="Nucleotide-diphossugar_trans"/>
</dbReference>
<evidence type="ECO:0000313" key="4">
    <source>
        <dbReference type="Proteomes" id="UP000189067"/>
    </source>
</evidence>
<comment type="caution">
    <text evidence="2">The sequence shown here is derived from an EMBL/GenBank/DDBJ whole genome shotgun (WGS) entry which is preliminary data.</text>
</comment>
<dbReference type="InterPro" id="IPR001173">
    <property type="entry name" value="Glyco_trans_2-like"/>
</dbReference>
<evidence type="ECO:0000313" key="5">
    <source>
        <dbReference type="Proteomes" id="UP000542889"/>
    </source>
</evidence>
<dbReference type="SUPFAM" id="SSF53448">
    <property type="entry name" value="Nucleotide-diphospho-sugar transferases"/>
    <property type="match status" value="1"/>
</dbReference>
<dbReference type="EMBL" id="JABXWP010000005">
    <property type="protein sequence ID" value="NVO87767.1"/>
    <property type="molecule type" value="Genomic_DNA"/>
</dbReference>